<dbReference type="SUPFAM" id="SSF160909">
    <property type="entry name" value="ATP12-like"/>
    <property type="match status" value="1"/>
</dbReference>
<dbReference type="Gene3D" id="3.30.2180.10">
    <property type="entry name" value="ATP12-like"/>
    <property type="match status" value="1"/>
</dbReference>
<evidence type="ECO:0000313" key="4">
    <source>
        <dbReference type="EMBL" id="SEW47348.1"/>
    </source>
</evidence>
<dbReference type="GO" id="GO:0043461">
    <property type="term" value="P:proton-transporting ATP synthase complex assembly"/>
    <property type="evidence" value="ECO:0007669"/>
    <property type="project" value="InterPro"/>
</dbReference>
<keyword evidence="2" id="KW-0809">Transit peptide</keyword>
<dbReference type="Gene3D" id="1.10.3580.10">
    <property type="entry name" value="ATP12 ATPase"/>
    <property type="match status" value="1"/>
</dbReference>
<dbReference type="OrthoDB" id="9797825at2"/>
<gene>
    <name evidence="4" type="ORF">SAMN04488515_3594</name>
</gene>
<dbReference type="RefSeq" id="WP_089997299.1">
    <property type="nucleotide sequence ID" value="NZ_FOIZ01000003.1"/>
</dbReference>
<dbReference type="Proteomes" id="UP000199167">
    <property type="component" value="Unassembled WGS sequence"/>
</dbReference>
<proteinExistence type="inferred from homology"/>
<name>A0A1I0S074_9RHOB</name>
<dbReference type="STRING" id="364200.SAMN04488515_3594"/>
<sequence>MSEWAAKRFWKSAEVVPADDGFSVSLDGRMVKTPAKAALIVPTQRMADAIAIEWDAQTDKINPQSMPVTRGANAAIDKVAHQKAEVVEMLAAYGDSDLLCYRAAGPDALIGLQCQAWDPLLDWAATELRAPLVSAEGVMHVPQDPVVLDRLTQEVAAQTPFQLAGFHDLVSLSGSLVLSLAVIREHLSPDQAWAVSRVDEEYQISQWGADDEATDLAETKRAAFVQAADFFRMCLT</sequence>
<keyword evidence="5" id="KW-1185">Reference proteome</keyword>
<keyword evidence="3" id="KW-0143">Chaperone</keyword>
<accession>A0A1I0S074</accession>
<dbReference type="EMBL" id="FOIZ01000003">
    <property type="protein sequence ID" value="SEW47348.1"/>
    <property type="molecule type" value="Genomic_DNA"/>
</dbReference>
<comment type="similarity">
    <text evidence="1">Belongs to the ATP12 family.</text>
</comment>
<evidence type="ECO:0000313" key="5">
    <source>
        <dbReference type="Proteomes" id="UP000199167"/>
    </source>
</evidence>
<evidence type="ECO:0000256" key="2">
    <source>
        <dbReference type="ARBA" id="ARBA00022946"/>
    </source>
</evidence>
<dbReference type="InterPro" id="IPR023335">
    <property type="entry name" value="ATP12_ortho_dom_sf"/>
</dbReference>
<organism evidence="4 5">
    <name type="scientific">Cognatiyoonia koreensis</name>
    <dbReference type="NCBI Taxonomy" id="364200"/>
    <lineage>
        <taxon>Bacteria</taxon>
        <taxon>Pseudomonadati</taxon>
        <taxon>Pseudomonadota</taxon>
        <taxon>Alphaproteobacteria</taxon>
        <taxon>Rhodobacterales</taxon>
        <taxon>Paracoccaceae</taxon>
        <taxon>Cognatiyoonia</taxon>
    </lineage>
</organism>
<dbReference type="PANTHER" id="PTHR21013">
    <property type="entry name" value="ATP SYNTHASE MITOCHONDRIAL F1 COMPLEX ASSEMBLY FACTOR 2/ATP12 PROTEIN, MITOCHONDRIAL PRECURSOR"/>
    <property type="match status" value="1"/>
</dbReference>
<dbReference type="Pfam" id="PF07542">
    <property type="entry name" value="ATP12"/>
    <property type="match status" value="1"/>
</dbReference>
<dbReference type="AlphaFoldDB" id="A0A1I0S074"/>
<dbReference type="InterPro" id="IPR042272">
    <property type="entry name" value="ATP12_ATP_synth-F1-assembly_N"/>
</dbReference>
<evidence type="ECO:0000256" key="1">
    <source>
        <dbReference type="ARBA" id="ARBA00008231"/>
    </source>
</evidence>
<reference evidence="4 5" key="1">
    <citation type="submission" date="2016-10" db="EMBL/GenBank/DDBJ databases">
        <authorList>
            <person name="de Groot N.N."/>
        </authorList>
    </citation>
    <scope>NUCLEOTIDE SEQUENCE [LARGE SCALE GENOMIC DNA]</scope>
    <source>
        <strain evidence="4 5">DSM 17925</strain>
    </source>
</reference>
<dbReference type="InterPro" id="IPR011419">
    <property type="entry name" value="ATP12_ATP_synth-F1-assembly"/>
</dbReference>
<evidence type="ECO:0000256" key="3">
    <source>
        <dbReference type="ARBA" id="ARBA00023186"/>
    </source>
</evidence>
<protein>
    <submittedName>
        <fullName evidence="4">Chaperone required for the assembly of the F1-ATPase</fullName>
    </submittedName>
</protein>
<dbReference type="PANTHER" id="PTHR21013:SF10">
    <property type="entry name" value="ATP SYNTHASE MITOCHONDRIAL F1 COMPLEX ASSEMBLY FACTOR 2"/>
    <property type="match status" value="1"/>
</dbReference>